<evidence type="ECO:0000256" key="1">
    <source>
        <dbReference type="ARBA" id="ARBA00022485"/>
    </source>
</evidence>
<keyword evidence="1" id="KW-0004">4Fe-4S</keyword>
<proteinExistence type="predicted"/>
<keyword evidence="4" id="KW-0560">Oxidoreductase</keyword>
<keyword evidence="5" id="KW-0408">Iron</keyword>
<keyword evidence="2" id="KW-0349">Heme</keyword>
<reference evidence="9 10" key="1">
    <citation type="submission" date="2021-02" db="EMBL/GenBank/DDBJ databases">
        <title>Paracoccus methylovroum sp.nov., a new methanol and methylamine utilizing methylotrophic denitrifer.</title>
        <authorList>
            <person name="Timsy T."/>
            <person name="Behrendt U."/>
            <person name="Ulrich A."/>
            <person name="Spanner T."/>
            <person name="Foesel B.U."/>
            <person name="Horn M.A."/>
            <person name="Kolb S."/>
        </authorList>
    </citation>
    <scope>NUCLEOTIDE SEQUENCE [LARGE SCALE GENOMIC DNA]</scope>
    <source>
        <strain evidence="9 10">H4-D09</strain>
    </source>
</reference>
<dbReference type="InterPro" id="IPR005117">
    <property type="entry name" value="NiRdtase/SiRdtase_haem-b_fer"/>
</dbReference>
<feature type="region of interest" description="Disordered" evidence="7">
    <location>
        <begin position="215"/>
        <end position="243"/>
    </location>
</feature>
<dbReference type="Gene3D" id="3.30.413.10">
    <property type="entry name" value="Sulfite Reductase Hemoprotein, domain 1"/>
    <property type="match status" value="1"/>
</dbReference>
<accession>A0ABX7JGG2</accession>
<feature type="compositionally biased region" description="Pro residues" evidence="7">
    <location>
        <begin position="221"/>
        <end position="235"/>
    </location>
</feature>
<dbReference type="SUPFAM" id="SSF55124">
    <property type="entry name" value="Nitrite/Sulfite reductase N-terminal domain-like"/>
    <property type="match status" value="2"/>
</dbReference>
<dbReference type="PANTHER" id="PTHR32439">
    <property type="entry name" value="FERREDOXIN--NITRITE REDUCTASE, CHLOROPLASTIC"/>
    <property type="match status" value="1"/>
</dbReference>
<evidence type="ECO:0000259" key="8">
    <source>
        <dbReference type="Pfam" id="PF03460"/>
    </source>
</evidence>
<evidence type="ECO:0000256" key="7">
    <source>
        <dbReference type="SAM" id="MobiDB-lite"/>
    </source>
</evidence>
<sequence length="390" mass="40614">MGHAAQLAGDNAVTGFEIKGWCPGALRPMASGDGLVLRIRTRNGRLEPDQARLIAGLAARCGNGLMDLTSRANLQLRGLDHAGHAEAVAALAGIGLIDRDEAAEARRNVILSPFAPVGSAAWRLAEAIAAAMTAPDAPQVPGKFGFAVDTDTLALADTPSDIRLRPSGSGWRIVPDGGDWSLKAADVAEAANRAVDLARWFMQDGVQDGRGRMRDLLRRNPAPPPGAKPLAPPPSSYSVPDTGPGPAPNGWLLGFAFGQITPAQLTAAAALGPLRLTPWRALLIEGARQPLIPGAIMDLDDPLLRIHACTGAPRCPQALADVRGLARALAPRLRAGQSLHVSGCAKGCAYRGAASVTLLAKAPDRFDLIRDGGPNDPAVQGNLSPHRIPL</sequence>
<evidence type="ECO:0000256" key="4">
    <source>
        <dbReference type="ARBA" id="ARBA00023002"/>
    </source>
</evidence>
<keyword evidence="10" id="KW-1185">Reference proteome</keyword>
<dbReference type="InterPro" id="IPR051329">
    <property type="entry name" value="NIR_SIR_4Fe-4S"/>
</dbReference>
<dbReference type="Proteomes" id="UP000663629">
    <property type="component" value="Chromosome 1"/>
</dbReference>
<evidence type="ECO:0000256" key="2">
    <source>
        <dbReference type="ARBA" id="ARBA00022617"/>
    </source>
</evidence>
<dbReference type="Gene3D" id="3.90.480.20">
    <property type="match status" value="1"/>
</dbReference>
<protein>
    <submittedName>
        <fullName evidence="9">Precorrin-3B synthase</fullName>
    </submittedName>
</protein>
<evidence type="ECO:0000313" key="9">
    <source>
        <dbReference type="EMBL" id="QRZ13328.1"/>
    </source>
</evidence>
<dbReference type="PANTHER" id="PTHR32439:SF9">
    <property type="entry name" value="BLR3264 PROTEIN"/>
    <property type="match status" value="1"/>
</dbReference>
<gene>
    <name evidence="9" type="ORF">JWJ88_01300</name>
</gene>
<evidence type="ECO:0000256" key="3">
    <source>
        <dbReference type="ARBA" id="ARBA00022723"/>
    </source>
</evidence>
<keyword evidence="3" id="KW-0479">Metal-binding</keyword>
<feature type="domain" description="Nitrite/Sulfite reductase ferredoxin-like" evidence="8">
    <location>
        <begin position="28"/>
        <end position="92"/>
    </location>
</feature>
<keyword evidence="6" id="KW-0411">Iron-sulfur</keyword>
<evidence type="ECO:0000256" key="6">
    <source>
        <dbReference type="ARBA" id="ARBA00023014"/>
    </source>
</evidence>
<dbReference type="InterPro" id="IPR045854">
    <property type="entry name" value="NO2/SO3_Rdtase_4Fe4S_sf"/>
</dbReference>
<organism evidence="9 10">
    <name type="scientific">Paracoccus methylovorus</name>
    <dbReference type="NCBI Taxonomy" id="2812658"/>
    <lineage>
        <taxon>Bacteria</taxon>
        <taxon>Pseudomonadati</taxon>
        <taxon>Pseudomonadota</taxon>
        <taxon>Alphaproteobacteria</taxon>
        <taxon>Rhodobacterales</taxon>
        <taxon>Paracoccaceae</taxon>
        <taxon>Paracoccus</taxon>
    </lineage>
</organism>
<evidence type="ECO:0000256" key="5">
    <source>
        <dbReference type="ARBA" id="ARBA00023004"/>
    </source>
</evidence>
<dbReference type="EMBL" id="CP070368">
    <property type="protein sequence ID" value="QRZ13328.1"/>
    <property type="molecule type" value="Genomic_DNA"/>
</dbReference>
<dbReference type="InterPro" id="IPR036136">
    <property type="entry name" value="Nit/Sulf_reduc_fer-like_dom_sf"/>
</dbReference>
<dbReference type="Pfam" id="PF03460">
    <property type="entry name" value="NIR_SIR_ferr"/>
    <property type="match status" value="1"/>
</dbReference>
<evidence type="ECO:0000313" key="10">
    <source>
        <dbReference type="Proteomes" id="UP000663629"/>
    </source>
</evidence>
<dbReference type="SUPFAM" id="SSF56014">
    <property type="entry name" value="Nitrite and sulphite reductase 4Fe-4S domain-like"/>
    <property type="match status" value="1"/>
</dbReference>
<name>A0ABX7JGG2_9RHOB</name>